<comment type="similarity">
    <text evidence="2 14 16">Belongs to the thiolase-like superfamily. Beta-ketoacyl-ACP synthases family.</text>
</comment>
<dbReference type="SUPFAM" id="SSF53901">
    <property type="entry name" value="Thiolase-like"/>
    <property type="match status" value="2"/>
</dbReference>
<evidence type="ECO:0000256" key="7">
    <source>
        <dbReference type="ARBA" id="ARBA00022832"/>
    </source>
</evidence>
<evidence type="ECO:0000256" key="4">
    <source>
        <dbReference type="ARBA" id="ARBA00014657"/>
    </source>
</evidence>
<dbReference type="RefSeq" id="WP_238723412.1">
    <property type="nucleotide sequence ID" value="NZ_JAHQCW010000072.1"/>
</dbReference>
<keyword evidence="19" id="KW-1185">Reference proteome</keyword>
<evidence type="ECO:0000256" key="12">
    <source>
        <dbReference type="ARBA" id="ARBA00047318"/>
    </source>
</evidence>
<evidence type="ECO:0000259" key="17">
    <source>
        <dbReference type="PROSITE" id="PS52004"/>
    </source>
</evidence>
<dbReference type="InterPro" id="IPR014030">
    <property type="entry name" value="Ketoacyl_synth_N"/>
</dbReference>
<dbReference type="GO" id="GO:0004315">
    <property type="term" value="F:3-oxoacyl-[acyl-carrier-protein] synthase activity"/>
    <property type="evidence" value="ECO:0007669"/>
    <property type="project" value="UniProtKB-UniRule"/>
</dbReference>
<evidence type="ECO:0000256" key="13">
    <source>
        <dbReference type="ARBA" id="ARBA00047659"/>
    </source>
</evidence>
<dbReference type="InterPro" id="IPR000794">
    <property type="entry name" value="Beta-ketoacyl_synthase"/>
</dbReference>
<dbReference type="NCBIfam" id="TIGR03150">
    <property type="entry name" value="fabF"/>
    <property type="match status" value="1"/>
</dbReference>
<dbReference type="InterPro" id="IPR014031">
    <property type="entry name" value="Ketoacyl_synth_C"/>
</dbReference>
<evidence type="ECO:0000256" key="14">
    <source>
        <dbReference type="PIRNR" id="PIRNR000447"/>
    </source>
</evidence>
<reference evidence="18" key="1">
    <citation type="submission" date="2021-06" db="EMBL/GenBank/DDBJ databases">
        <title>Description of novel taxa of the family Lachnospiraceae.</title>
        <authorList>
            <person name="Chaplin A.V."/>
            <person name="Sokolova S.R."/>
            <person name="Pikina A.P."/>
            <person name="Korzhanova M."/>
            <person name="Belova V."/>
            <person name="Korostin D."/>
            <person name="Efimov B.A."/>
        </authorList>
    </citation>
    <scope>NUCLEOTIDE SEQUENCE</scope>
    <source>
        <strain evidence="18">ASD5720</strain>
    </source>
</reference>
<dbReference type="GO" id="GO:0006633">
    <property type="term" value="P:fatty acid biosynthetic process"/>
    <property type="evidence" value="ECO:0007669"/>
    <property type="project" value="UniProtKB-UniRule"/>
</dbReference>
<dbReference type="PANTHER" id="PTHR11712">
    <property type="entry name" value="POLYKETIDE SYNTHASE-RELATED"/>
    <property type="match status" value="1"/>
</dbReference>
<dbReference type="Pfam" id="PF02801">
    <property type="entry name" value="Ketoacyl-synt_C"/>
    <property type="match status" value="1"/>
</dbReference>
<keyword evidence="10 14" id="KW-0012">Acyltransferase</keyword>
<dbReference type="EC" id="2.3.1.179" evidence="3 14"/>
<evidence type="ECO:0000313" key="18">
    <source>
        <dbReference type="EMBL" id="MBU9739655.1"/>
    </source>
</evidence>
<dbReference type="EMBL" id="JAHQCW010000072">
    <property type="protein sequence ID" value="MBU9739655.1"/>
    <property type="molecule type" value="Genomic_DNA"/>
</dbReference>
<evidence type="ECO:0000256" key="8">
    <source>
        <dbReference type="ARBA" id="ARBA00023098"/>
    </source>
</evidence>
<organism evidence="18 19">
    <name type="scientific">Diplocloster agilis</name>
    <dbReference type="NCBI Taxonomy" id="2850323"/>
    <lineage>
        <taxon>Bacteria</taxon>
        <taxon>Bacillati</taxon>
        <taxon>Bacillota</taxon>
        <taxon>Clostridia</taxon>
        <taxon>Lachnospirales</taxon>
        <taxon>Lachnospiraceae</taxon>
        <taxon>Diplocloster</taxon>
    </lineage>
</organism>
<evidence type="ECO:0000256" key="5">
    <source>
        <dbReference type="ARBA" id="ARBA00022516"/>
    </source>
</evidence>
<dbReference type="CDD" id="cd00834">
    <property type="entry name" value="KAS_I_II"/>
    <property type="match status" value="1"/>
</dbReference>
<proteinExistence type="inferred from homology"/>
<comment type="catalytic activity">
    <reaction evidence="13 14">
        <text>a fatty acyl-[ACP] + malonyl-[ACP] + H(+) = a 3-oxoacyl-[ACP] + holo-[ACP] + CO2</text>
        <dbReference type="Rhea" id="RHEA:22836"/>
        <dbReference type="Rhea" id="RHEA-COMP:9623"/>
        <dbReference type="Rhea" id="RHEA-COMP:9685"/>
        <dbReference type="Rhea" id="RHEA-COMP:9916"/>
        <dbReference type="Rhea" id="RHEA-COMP:14125"/>
        <dbReference type="ChEBI" id="CHEBI:15378"/>
        <dbReference type="ChEBI" id="CHEBI:16526"/>
        <dbReference type="ChEBI" id="CHEBI:64479"/>
        <dbReference type="ChEBI" id="CHEBI:78449"/>
        <dbReference type="ChEBI" id="CHEBI:78776"/>
        <dbReference type="ChEBI" id="CHEBI:138651"/>
    </reaction>
</comment>
<keyword evidence="7" id="KW-0276">Fatty acid metabolism</keyword>
<sequence>MRRVVITGMGAITPIGLNVQDYWEGLKAGKTGFREITKFDASEYKAGIAAEVIDFDPREYMDFKAAKRMEAFCQYAVAASGEAIADSGLKIEEEDPYMVGCAVSSGIGSLQAMEREHKKLLDKGPGRVNPLLVPLMITNMAAGNVSIQYGLKGKSINVVTACASGTHSVGEAYRSIQTGDADVMVAGGAESSITPIGVAGFTALTALSTSKDPARCSIPFDKERNGFVMGEGAGVLVLEELEHAKRRGARILAEIVGYGATSDAYHITSPAEDGEGAAQAMRRAIRESGAALHEITYINAHGTSTHHNDLFETRAIKKVFGEHSGKLRVNSTKSMIGHLLGAAGAVELIACVKTITDSYIHPTAGYRVPDEELDLNYVPGSGIAGEVEYALSNSLGFGGHNASILIRKYRP</sequence>
<name>A0A949K2D1_9FIRM</name>
<evidence type="ECO:0000256" key="10">
    <source>
        <dbReference type="ARBA" id="ARBA00023315"/>
    </source>
</evidence>
<evidence type="ECO:0000256" key="11">
    <source>
        <dbReference type="ARBA" id="ARBA00024006"/>
    </source>
</evidence>
<dbReference type="PROSITE" id="PS00606">
    <property type="entry name" value="KS3_1"/>
    <property type="match status" value="1"/>
</dbReference>
<comment type="function">
    <text evidence="11 14">Involved in the type II fatty acid elongation cycle. Catalyzes the elongation of a wide range of acyl-ACP by the addition of two carbons from malonyl-ACP to an acyl acceptor. Can efficiently catalyze the conversion of palmitoleoyl-ACP (cis-hexadec-9-enoyl-ACP) to cis-vaccenoyl-ACP (cis-octadec-11-enoyl-ACP), an essential step in the thermal regulation of fatty acid composition.</text>
</comment>
<evidence type="ECO:0000256" key="9">
    <source>
        <dbReference type="ARBA" id="ARBA00023160"/>
    </source>
</evidence>
<dbReference type="SMART" id="SM00825">
    <property type="entry name" value="PKS_KS"/>
    <property type="match status" value="1"/>
</dbReference>
<dbReference type="InterPro" id="IPR020841">
    <property type="entry name" value="PKS_Beta-ketoAc_synthase_dom"/>
</dbReference>
<gene>
    <name evidence="18" type="primary">fabF</name>
    <name evidence="18" type="ORF">KTH89_24265</name>
</gene>
<dbReference type="InterPro" id="IPR017568">
    <property type="entry name" value="3-oxoacyl-ACP_synth-2"/>
</dbReference>
<dbReference type="PANTHER" id="PTHR11712:SF336">
    <property type="entry name" value="3-OXOACYL-[ACYL-CARRIER-PROTEIN] SYNTHASE, MITOCHONDRIAL"/>
    <property type="match status" value="1"/>
</dbReference>
<keyword evidence="9 14" id="KW-0275">Fatty acid biosynthesis</keyword>
<evidence type="ECO:0000256" key="6">
    <source>
        <dbReference type="ARBA" id="ARBA00022679"/>
    </source>
</evidence>
<evidence type="ECO:0000256" key="15">
    <source>
        <dbReference type="PIRSR" id="PIRSR000447-1"/>
    </source>
</evidence>
<dbReference type="FunFam" id="3.40.47.10:FF:000009">
    <property type="entry name" value="3-oxoacyl-[acyl-carrier-protein] synthase 2"/>
    <property type="match status" value="1"/>
</dbReference>
<dbReference type="InterPro" id="IPR018201">
    <property type="entry name" value="Ketoacyl_synth_AS"/>
</dbReference>
<protein>
    <recommendedName>
        <fullName evidence="4 14">3-oxoacyl-[acyl-carrier-protein] synthase 2</fullName>
        <ecNumber evidence="3 14">2.3.1.179</ecNumber>
    </recommendedName>
</protein>
<dbReference type="Proteomes" id="UP000712157">
    <property type="component" value="Unassembled WGS sequence"/>
</dbReference>
<comment type="catalytic activity">
    <reaction evidence="12 14">
        <text>(9Z)-hexadecenoyl-[ACP] + malonyl-[ACP] + H(+) = 3-oxo-(11Z)-octadecenoyl-[ACP] + holo-[ACP] + CO2</text>
        <dbReference type="Rhea" id="RHEA:55040"/>
        <dbReference type="Rhea" id="RHEA-COMP:9623"/>
        <dbReference type="Rhea" id="RHEA-COMP:9685"/>
        <dbReference type="Rhea" id="RHEA-COMP:10800"/>
        <dbReference type="Rhea" id="RHEA-COMP:14074"/>
        <dbReference type="ChEBI" id="CHEBI:15378"/>
        <dbReference type="ChEBI" id="CHEBI:16526"/>
        <dbReference type="ChEBI" id="CHEBI:64479"/>
        <dbReference type="ChEBI" id="CHEBI:78449"/>
        <dbReference type="ChEBI" id="CHEBI:83989"/>
        <dbReference type="ChEBI" id="CHEBI:138538"/>
        <dbReference type="EC" id="2.3.1.179"/>
    </reaction>
</comment>
<evidence type="ECO:0000256" key="2">
    <source>
        <dbReference type="ARBA" id="ARBA00008467"/>
    </source>
</evidence>
<comment type="pathway">
    <text evidence="1 14">Lipid metabolism; fatty acid biosynthesis.</text>
</comment>
<dbReference type="GO" id="GO:0005829">
    <property type="term" value="C:cytosol"/>
    <property type="evidence" value="ECO:0007669"/>
    <property type="project" value="TreeGrafter"/>
</dbReference>
<evidence type="ECO:0000313" key="19">
    <source>
        <dbReference type="Proteomes" id="UP000712157"/>
    </source>
</evidence>
<dbReference type="Gene3D" id="3.40.47.10">
    <property type="match status" value="2"/>
</dbReference>
<dbReference type="Pfam" id="PF00109">
    <property type="entry name" value="ketoacyl-synt"/>
    <property type="match status" value="1"/>
</dbReference>
<evidence type="ECO:0000256" key="3">
    <source>
        <dbReference type="ARBA" id="ARBA00012356"/>
    </source>
</evidence>
<dbReference type="AlphaFoldDB" id="A0A949K2D1"/>
<feature type="active site" description="For beta-ketoacyl synthase activity" evidence="15">
    <location>
        <position position="162"/>
    </location>
</feature>
<feature type="domain" description="Ketosynthase family 3 (KS3)" evidence="17">
    <location>
        <begin position="1"/>
        <end position="408"/>
    </location>
</feature>
<keyword evidence="8" id="KW-0443">Lipid metabolism</keyword>
<evidence type="ECO:0000256" key="16">
    <source>
        <dbReference type="RuleBase" id="RU003694"/>
    </source>
</evidence>
<comment type="caution">
    <text evidence="18">The sequence shown here is derived from an EMBL/GenBank/DDBJ whole genome shotgun (WGS) entry which is preliminary data.</text>
</comment>
<keyword evidence="6 14" id="KW-0808">Transferase</keyword>
<dbReference type="PIRSF" id="PIRSF000447">
    <property type="entry name" value="KAS_II"/>
    <property type="match status" value="1"/>
</dbReference>
<accession>A0A949K2D1</accession>
<dbReference type="PROSITE" id="PS52004">
    <property type="entry name" value="KS3_2"/>
    <property type="match status" value="1"/>
</dbReference>
<dbReference type="NCBIfam" id="NF005589">
    <property type="entry name" value="PRK07314.1"/>
    <property type="match status" value="1"/>
</dbReference>
<dbReference type="InterPro" id="IPR016039">
    <property type="entry name" value="Thiolase-like"/>
</dbReference>
<evidence type="ECO:0000256" key="1">
    <source>
        <dbReference type="ARBA" id="ARBA00005194"/>
    </source>
</evidence>
<keyword evidence="5 14" id="KW-0444">Lipid biosynthesis</keyword>